<dbReference type="PANTHER" id="PTHR30435:SF18">
    <property type="entry name" value="FLAGELLAR BASAL-BODY ROD PROTEIN FLGF"/>
    <property type="match status" value="1"/>
</dbReference>
<evidence type="ECO:0000256" key="5">
    <source>
        <dbReference type="ARBA" id="ARBA00040228"/>
    </source>
</evidence>
<dbReference type="SUPFAM" id="SSF117143">
    <property type="entry name" value="Flagellar hook protein flgE"/>
    <property type="match status" value="1"/>
</dbReference>
<dbReference type="GO" id="GO:0071978">
    <property type="term" value="P:bacterial-type flagellum-dependent swarming motility"/>
    <property type="evidence" value="ECO:0007669"/>
    <property type="project" value="TreeGrafter"/>
</dbReference>
<gene>
    <name evidence="10" type="ORF">GRI94_02035</name>
    <name evidence="11" type="ORF">GRI94_16125</name>
</gene>
<evidence type="ECO:0000256" key="6">
    <source>
        <dbReference type="RuleBase" id="RU362116"/>
    </source>
</evidence>
<evidence type="ECO:0000256" key="3">
    <source>
        <dbReference type="ARBA" id="ARBA00023143"/>
    </source>
</evidence>
<dbReference type="InterPro" id="IPR037925">
    <property type="entry name" value="FlgE/F/G-like"/>
</dbReference>
<reference evidence="10 12" key="1">
    <citation type="submission" date="2019-12" db="EMBL/GenBank/DDBJ databases">
        <title>Genomic-based taxomic classification of the family Erythrobacteraceae.</title>
        <authorList>
            <person name="Xu L."/>
        </authorList>
    </citation>
    <scope>NUCLEOTIDE SEQUENCE [LARGE SCALE GENOMIC DNA]</scope>
    <source>
        <strain evidence="10 12">JCM 16677</strain>
    </source>
</reference>
<feature type="domain" description="Flagellar basal body rod protein N-terminal" evidence="7">
    <location>
        <begin position="5"/>
        <end position="35"/>
    </location>
</feature>
<protein>
    <recommendedName>
        <fullName evidence="5 6">Flagellar basal-body rod protein FlgF</fullName>
    </recommendedName>
</protein>
<sequence length="246" mass="25361">MDRLIYTALSGMDAAMNRQRAVANNLANASTPGFRAEELSVKPVTIKGDGFEARSLSQGAVRGANMDGGTVTHTGQPMDIALVGNALLALQASDGTEVYSRRGDLRVSATGVLENGDGLPVLGEAGPITVPAGSQLAIGEDGGVFLRDPATPEAPPELVAQIKLANPEGSAIIKDLDGFLRVPGGGALPGDPTARVIAGSLEGSNVDTATTLVQMIEAQRSFEQRTKIISTADDLDQAGARLMSLR</sequence>
<name>A0A845AME5_9SPHN</name>
<evidence type="ECO:0000259" key="7">
    <source>
        <dbReference type="Pfam" id="PF00460"/>
    </source>
</evidence>
<evidence type="ECO:0000313" key="11">
    <source>
        <dbReference type="EMBL" id="MXP33357.1"/>
    </source>
</evidence>
<dbReference type="NCBIfam" id="NF009280">
    <property type="entry name" value="PRK12640.1"/>
    <property type="match status" value="1"/>
</dbReference>
<feature type="domain" description="Flagellar hook protein FlgE/F/G-like D1" evidence="9">
    <location>
        <begin position="82"/>
        <end position="144"/>
    </location>
</feature>
<feature type="domain" description="Flagellar basal-body/hook protein C-terminal" evidence="8">
    <location>
        <begin position="198"/>
        <end position="242"/>
    </location>
</feature>
<evidence type="ECO:0000256" key="1">
    <source>
        <dbReference type="ARBA" id="ARBA00004117"/>
    </source>
</evidence>
<comment type="caution">
    <text evidence="10">The sequence shown here is derived from an EMBL/GenBank/DDBJ whole genome shotgun (WGS) entry which is preliminary data.</text>
</comment>
<dbReference type="EMBL" id="WTYE01000001">
    <property type="protein sequence ID" value="MXP33357.1"/>
    <property type="molecule type" value="Genomic_DNA"/>
</dbReference>
<keyword evidence="10" id="KW-0282">Flagellum</keyword>
<dbReference type="Pfam" id="PF22692">
    <property type="entry name" value="LlgE_F_G_D1"/>
    <property type="match status" value="1"/>
</dbReference>
<keyword evidence="10" id="KW-0969">Cilium</keyword>
<dbReference type="NCBIfam" id="TIGR03506">
    <property type="entry name" value="FlgEFG_subfam"/>
    <property type="match status" value="1"/>
</dbReference>
<dbReference type="AlphaFoldDB" id="A0A845AME5"/>
<comment type="subunit">
    <text evidence="4 6">The basal body constitutes a major portion of the flagellar organelle and consists of five rings (E,L,P,S, and M) mounted on a central rod. The rod consists of about 26 subunits of FlgG in the distal portion, and FlgB, FlgC and FlgF are thought to build up the proximal portion of the rod with about 6 subunits each.</text>
</comment>
<dbReference type="GO" id="GO:0030694">
    <property type="term" value="C:bacterial-type flagellum basal body, rod"/>
    <property type="evidence" value="ECO:0007669"/>
    <property type="project" value="UniProtKB-UniRule"/>
</dbReference>
<keyword evidence="3 6" id="KW-0975">Bacterial flagellum</keyword>
<dbReference type="InterPro" id="IPR020013">
    <property type="entry name" value="Flagellar_FlgE/F/G"/>
</dbReference>
<evidence type="ECO:0000256" key="2">
    <source>
        <dbReference type="ARBA" id="ARBA00009677"/>
    </source>
</evidence>
<dbReference type="RefSeq" id="WP_160778127.1">
    <property type="nucleotide sequence ID" value="NZ_BAAAZF010000001.1"/>
</dbReference>
<comment type="similarity">
    <text evidence="2 6">Belongs to the flagella basal body rod proteins family.</text>
</comment>
<dbReference type="InterPro" id="IPR010930">
    <property type="entry name" value="Flg_bb/hook_C_dom"/>
</dbReference>
<dbReference type="Pfam" id="PF00460">
    <property type="entry name" value="Flg_bb_rod"/>
    <property type="match status" value="1"/>
</dbReference>
<dbReference type="InterPro" id="IPR053967">
    <property type="entry name" value="LlgE_F_G-like_D1"/>
</dbReference>
<dbReference type="EMBL" id="WTYE01000001">
    <property type="protein sequence ID" value="MXP30597.1"/>
    <property type="molecule type" value="Genomic_DNA"/>
</dbReference>
<evidence type="ECO:0000313" key="12">
    <source>
        <dbReference type="Proteomes" id="UP000446786"/>
    </source>
</evidence>
<keyword evidence="10" id="KW-0966">Cell projection</keyword>
<organism evidence="10 12">
    <name type="scientific">Parerythrobacter jejuensis</name>
    <dbReference type="NCBI Taxonomy" id="795812"/>
    <lineage>
        <taxon>Bacteria</taxon>
        <taxon>Pseudomonadati</taxon>
        <taxon>Pseudomonadota</taxon>
        <taxon>Alphaproteobacteria</taxon>
        <taxon>Sphingomonadales</taxon>
        <taxon>Erythrobacteraceae</taxon>
        <taxon>Parerythrobacter</taxon>
    </lineage>
</organism>
<keyword evidence="12" id="KW-1185">Reference proteome</keyword>
<evidence type="ECO:0000259" key="9">
    <source>
        <dbReference type="Pfam" id="PF22692"/>
    </source>
</evidence>
<dbReference type="PANTHER" id="PTHR30435">
    <property type="entry name" value="FLAGELLAR PROTEIN"/>
    <property type="match status" value="1"/>
</dbReference>
<accession>A0A845AME5</accession>
<proteinExistence type="inferred from homology"/>
<dbReference type="PROSITE" id="PS00588">
    <property type="entry name" value="FLAGELLA_BB_ROD"/>
    <property type="match status" value="1"/>
</dbReference>
<dbReference type="InterPro" id="IPR001444">
    <property type="entry name" value="Flag_bb_rod_N"/>
</dbReference>
<dbReference type="Proteomes" id="UP000446786">
    <property type="component" value="Unassembled WGS sequence"/>
</dbReference>
<evidence type="ECO:0000259" key="8">
    <source>
        <dbReference type="Pfam" id="PF06429"/>
    </source>
</evidence>
<dbReference type="OrthoDB" id="9804559at2"/>
<dbReference type="InterPro" id="IPR019776">
    <property type="entry name" value="Flagellar_basal_body_rod_CS"/>
</dbReference>
<evidence type="ECO:0000313" key="10">
    <source>
        <dbReference type="EMBL" id="MXP30597.1"/>
    </source>
</evidence>
<comment type="subcellular location">
    <subcellularLocation>
        <location evidence="1 6">Bacterial flagellum basal body</location>
    </subcellularLocation>
</comment>
<evidence type="ECO:0000256" key="4">
    <source>
        <dbReference type="ARBA" id="ARBA00038560"/>
    </source>
</evidence>
<dbReference type="Pfam" id="PF06429">
    <property type="entry name" value="Flg_bbr_C"/>
    <property type="match status" value="1"/>
</dbReference>